<accession>A0A1T4JK49</accession>
<proteinExistence type="predicted"/>
<evidence type="ECO:0000313" key="2">
    <source>
        <dbReference type="Proteomes" id="UP000190092"/>
    </source>
</evidence>
<sequence length="112" mass="11889">MVLALCEGVIARCDLEAYLDGVLVEGALPYRKLFDLANAESGLVDGDMMALAARIQAYASVDPGGMGPLAIVASGQTQQEYAQLFAALTVSRRRLKIFRSAGAAEKWLAAPE</sequence>
<protein>
    <recommendedName>
        <fullName evidence="3">SpoIIAA-like</fullName>
    </recommendedName>
</protein>
<dbReference type="AlphaFoldDB" id="A0A1T4JK49"/>
<evidence type="ECO:0000313" key="1">
    <source>
        <dbReference type="EMBL" id="SJZ30493.1"/>
    </source>
</evidence>
<reference evidence="2" key="1">
    <citation type="submission" date="2017-02" db="EMBL/GenBank/DDBJ databases">
        <authorList>
            <person name="Varghese N."/>
            <person name="Submissions S."/>
        </authorList>
    </citation>
    <scope>NUCLEOTIDE SEQUENCE [LARGE SCALE GENOMIC DNA]</scope>
    <source>
        <strain evidence="2">ATCC 27094</strain>
    </source>
</reference>
<organism evidence="1 2">
    <name type="scientific">Enhydrobacter aerosaccus</name>
    <dbReference type="NCBI Taxonomy" id="225324"/>
    <lineage>
        <taxon>Bacteria</taxon>
        <taxon>Pseudomonadati</taxon>
        <taxon>Pseudomonadota</taxon>
        <taxon>Alphaproteobacteria</taxon>
        <taxon>Hyphomicrobiales</taxon>
        <taxon>Enhydrobacter</taxon>
    </lineage>
</organism>
<gene>
    <name evidence="1" type="ORF">SAMN02745126_00027</name>
</gene>
<keyword evidence="2" id="KW-1185">Reference proteome</keyword>
<dbReference type="Proteomes" id="UP000190092">
    <property type="component" value="Unassembled WGS sequence"/>
</dbReference>
<name>A0A1T4JK49_9HYPH</name>
<evidence type="ECO:0008006" key="3">
    <source>
        <dbReference type="Google" id="ProtNLM"/>
    </source>
</evidence>
<dbReference type="EMBL" id="FUWJ01000001">
    <property type="protein sequence ID" value="SJZ30493.1"/>
    <property type="molecule type" value="Genomic_DNA"/>
</dbReference>